<dbReference type="InterPro" id="IPR011882">
    <property type="entry name" value="PaaC"/>
</dbReference>
<evidence type="ECO:0000256" key="1">
    <source>
        <dbReference type="SAM" id="MobiDB-lite"/>
    </source>
</evidence>
<dbReference type="NCBIfam" id="TIGR02158">
    <property type="entry name" value="PA_CoA_Oxy3"/>
    <property type="match status" value="1"/>
</dbReference>
<reference evidence="2 3" key="1">
    <citation type="submission" date="2018-03" db="EMBL/GenBank/DDBJ databases">
        <title>Genomic Encyclopedia of Archaeal and Bacterial Type Strains, Phase II (KMG-II): from individual species to whole genera.</title>
        <authorList>
            <person name="Goeker M."/>
        </authorList>
    </citation>
    <scope>NUCLEOTIDE SEQUENCE [LARGE SCALE GENOMIC DNA]</scope>
    <source>
        <strain evidence="2 3">DSM 45211</strain>
    </source>
</reference>
<feature type="compositionally biased region" description="Basic and acidic residues" evidence="1">
    <location>
        <begin position="1"/>
        <end position="11"/>
    </location>
</feature>
<dbReference type="GO" id="GO:0010124">
    <property type="term" value="P:phenylacetate catabolic process"/>
    <property type="evidence" value="ECO:0007669"/>
    <property type="project" value="InterPro"/>
</dbReference>
<protein>
    <submittedName>
        <fullName evidence="2">Ring-1,2-phenylacetyl-CoA epoxidase subunit PaaC</fullName>
    </submittedName>
</protein>
<dbReference type="GO" id="GO:0005829">
    <property type="term" value="C:cytosol"/>
    <property type="evidence" value="ECO:0007669"/>
    <property type="project" value="TreeGrafter"/>
</dbReference>
<accession>A0A2P8DV62</accession>
<comment type="caution">
    <text evidence="2">The sequence shown here is derived from an EMBL/GenBank/DDBJ whole genome shotgun (WGS) entry which is preliminary data.</text>
</comment>
<dbReference type="EMBL" id="PYGE01000015">
    <property type="protein sequence ID" value="PSL01105.1"/>
    <property type="molecule type" value="Genomic_DNA"/>
</dbReference>
<evidence type="ECO:0000313" key="3">
    <source>
        <dbReference type="Proteomes" id="UP000243528"/>
    </source>
</evidence>
<dbReference type="SUPFAM" id="SSF47240">
    <property type="entry name" value="Ferritin-like"/>
    <property type="match status" value="1"/>
</dbReference>
<dbReference type="AlphaFoldDB" id="A0A2P8DV62"/>
<dbReference type="InterPro" id="IPR012347">
    <property type="entry name" value="Ferritin-like"/>
</dbReference>
<keyword evidence="3" id="KW-1185">Reference proteome</keyword>
<sequence length="279" mass="30654">MSGDTTSERSGWRSAAEPSVERVRSGARPGDVSGLVEYTLRLGDDALILSQRLGEWITRAPQLEEDVALANIALDLLGQARSLLTYAGEAEGAGRDEDALAYWRDERDFRNVLLVERPNGDFAETMARQLWFTSYQYELYDRLRASADPTLAAVAAKAVKEVAYHRDHAAQWVLRLGDGTDESRRRMQGGLAAVAPYVDELFDPDGVTGGLGAVAVDPAALREPSERHVDGVLDRAGLERPPEPAHVARGGRRGLHTEVMGYLLAEMQHLHRSHEGASW</sequence>
<gene>
    <name evidence="2" type="ORF">CLV30_11540</name>
</gene>
<dbReference type="Proteomes" id="UP000243528">
    <property type="component" value="Unassembled WGS sequence"/>
</dbReference>
<feature type="region of interest" description="Disordered" evidence="1">
    <location>
        <begin position="1"/>
        <end position="29"/>
    </location>
</feature>
<evidence type="ECO:0000313" key="2">
    <source>
        <dbReference type="EMBL" id="PSL01105.1"/>
    </source>
</evidence>
<dbReference type="Pfam" id="PF05138">
    <property type="entry name" value="PaaA_PaaC"/>
    <property type="match status" value="1"/>
</dbReference>
<dbReference type="InterPro" id="IPR009078">
    <property type="entry name" value="Ferritin-like_SF"/>
</dbReference>
<dbReference type="PANTHER" id="PTHR30458">
    <property type="entry name" value="PHENYLACETIC ACID DEGRADATION PROTEIN PAA"/>
    <property type="match status" value="1"/>
</dbReference>
<organism evidence="2 3">
    <name type="scientific">Haloactinopolyspora alba</name>
    <dbReference type="NCBI Taxonomy" id="648780"/>
    <lineage>
        <taxon>Bacteria</taxon>
        <taxon>Bacillati</taxon>
        <taxon>Actinomycetota</taxon>
        <taxon>Actinomycetes</taxon>
        <taxon>Jiangellales</taxon>
        <taxon>Jiangellaceae</taxon>
        <taxon>Haloactinopolyspora</taxon>
    </lineage>
</organism>
<dbReference type="Gene3D" id="1.20.1260.10">
    <property type="match status" value="1"/>
</dbReference>
<dbReference type="PIRSF" id="PIRSF037834">
    <property type="entry name" value="PA_CoA_Oase3"/>
    <property type="match status" value="1"/>
</dbReference>
<name>A0A2P8DV62_9ACTN</name>
<dbReference type="InterPro" id="IPR052703">
    <property type="entry name" value="Aromatic_CoA_ox/epox"/>
</dbReference>
<dbReference type="InterPro" id="IPR007814">
    <property type="entry name" value="PaaA_PaaC"/>
</dbReference>
<proteinExistence type="predicted"/>
<dbReference type="PANTHER" id="PTHR30458:SF0">
    <property type="entry name" value="1,2-PHENYLACETYL-COA EPOXIDASE, SUBUNIT C"/>
    <property type="match status" value="1"/>
</dbReference>